<proteinExistence type="predicted"/>
<gene>
    <name evidence="1" type="ORF">LSALG_LOCUS20024</name>
</gene>
<evidence type="ECO:0000313" key="2">
    <source>
        <dbReference type="Proteomes" id="UP001177003"/>
    </source>
</evidence>
<organism evidence="1 2">
    <name type="scientific">Lactuca saligna</name>
    <name type="common">Willowleaf lettuce</name>
    <dbReference type="NCBI Taxonomy" id="75948"/>
    <lineage>
        <taxon>Eukaryota</taxon>
        <taxon>Viridiplantae</taxon>
        <taxon>Streptophyta</taxon>
        <taxon>Embryophyta</taxon>
        <taxon>Tracheophyta</taxon>
        <taxon>Spermatophyta</taxon>
        <taxon>Magnoliopsida</taxon>
        <taxon>eudicotyledons</taxon>
        <taxon>Gunneridae</taxon>
        <taxon>Pentapetalae</taxon>
        <taxon>asterids</taxon>
        <taxon>campanulids</taxon>
        <taxon>Asterales</taxon>
        <taxon>Asteraceae</taxon>
        <taxon>Cichorioideae</taxon>
        <taxon>Cichorieae</taxon>
        <taxon>Lactucinae</taxon>
        <taxon>Lactuca</taxon>
    </lineage>
</organism>
<sequence length="197" mass="22565">MNKTRRGKSIVCQKKLDRKILAFQKTENRVFEPNLELCEIGVDHRADYLKERKDFLDGFREKVESERGKHQIYMQETQRITLNGFQTGFCRIFEASIEFSKGSIKMYNDLVGSSQEEDENFSQEELRNLKIRSRYSNIVPLHTASSCGDYSGVVSSSPRALLPLFGNGDGGYAKENGQANIKSTQVLECTFMLIHVY</sequence>
<reference evidence="1" key="1">
    <citation type="submission" date="2023-04" db="EMBL/GenBank/DDBJ databases">
        <authorList>
            <person name="Vijverberg K."/>
            <person name="Xiong W."/>
            <person name="Schranz E."/>
        </authorList>
    </citation>
    <scope>NUCLEOTIDE SEQUENCE</scope>
</reference>
<name>A0AA36E1W9_LACSI</name>
<accession>A0AA36E1W9</accession>
<protein>
    <submittedName>
        <fullName evidence="1">Uncharacterized protein</fullName>
    </submittedName>
</protein>
<dbReference type="Proteomes" id="UP001177003">
    <property type="component" value="Chromosome 4"/>
</dbReference>
<keyword evidence="2" id="KW-1185">Reference proteome</keyword>
<dbReference type="AlphaFoldDB" id="A0AA36E1W9"/>
<evidence type="ECO:0000313" key="1">
    <source>
        <dbReference type="EMBL" id="CAI9280269.1"/>
    </source>
</evidence>
<dbReference type="EMBL" id="OX465080">
    <property type="protein sequence ID" value="CAI9280269.1"/>
    <property type="molecule type" value="Genomic_DNA"/>
</dbReference>